<reference evidence="4" key="1">
    <citation type="submission" date="2020-02" db="EMBL/GenBank/DDBJ databases">
        <authorList>
            <person name="Meier V. D."/>
        </authorList>
    </citation>
    <scope>NUCLEOTIDE SEQUENCE</scope>
    <source>
        <strain evidence="4">AVDCRST_MAG68</strain>
    </source>
</reference>
<evidence type="ECO:0000256" key="1">
    <source>
        <dbReference type="ARBA" id="ARBA00007734"/>
    </source>
</evidence>
<accession>A0A6J4MQS2</accession>
<dbReference type="InterPro" id="IPR023346">
    <property type="entry name" value="Lysozyme-like_dom_sf"/>
</dbReference>
<dbReference type="SUPFAM" id="SSF53955">
    <property type="entry name" value="Lysozyme-like"/>
    <property type="match status" value="1"/>
</dbReference>
<keyword evidence="4" id="KW-0326">Glycosidase</keyword>
<dbReference type="InterPro" id="IPR008939">
    <property type="entry name" value="Lytic_TGlycosylase_superhlx_U"/>
</dbReference>
<dbReference type="GO" id="GO:0042597">
    <property type="term" value="C:periplasmic space"/>
    <property type="evidence" value="ECO:0007669"/>
    <property type="project" value="InterPro"/>
</dbReference>
<dbReference type="InterPro" id="IPR000189">
    <property type="entry name" value="Transglyc_AS"/>
</dbReference>
<evidence type="ECO:0000259" key="3">
    <source>
        <dbReference type="Pfam" id="PF01464"/>
    </source>
</evidence>
<dbReference type="PROSITE" id="PS00922">
    <property type="entry name" value="TRANSGLYCOSYLASE"/>
    <property type="match status" value="1"/>
</dbReference>
<feature type="domain" description="Transglycosylase SLT" evidence="3">
    <location>
        <begin position="189"/>
        <end position="301"/>
    </location>
</feature>
<dbReference type="AlphaFoldDB" id="A0A6J4MQS2"/>
<gene>
    <name evidence="4" type="ORF">AVDCRST_MAG68-4861</name>
</gene>
<dbReference type="SUPFAM" id="SSF48435">
    <property type="entry name" value="Bacterial muramidases"/>
    <property type="match status" value="1"/>
</dbReference>
<organism evidence="4">
    <name type="scientific">uncultured Gemmatimonadota bacterium</name>
    <dbReference type="NCBI Taxonomy" id="203437"/>
    <lineage>
        <taxon>Bacteria</taxon>
        <taxon>Pseudomonadati</taxon>
        <taxon>Gemmatimonadota</taxon>
        <taxon>environmental samples</taxon>
    </lineage>
</organism>
<name>A0A6J4MQS2_9BACT</name>
<dbReference type="Gene3D" id="1.25.40.10">
    <property type="entry name" value="Tetratricopeptide repeat domain"/>
    <property type="match status" value="1"/>
</dbReference>
<keyword evidence="4" id="KW-0378">Hydrolase</keyword>
<sequence>AALASMRLGGAAMLRGDAAGAARLWDGLRARTDETEGWAQATYWAGRAHQAAGNPAGARERWAELRTRAPVSYYTVLAARRLDTPYWPAALADAPPVDRDLATRMAAALAPADLLREAGLHADAEAEVDRVMRSAPEDKATRYALGEALASRGWTVHGVRIARALEAKGEKPNARLLRVLYPLQYRPVFEAEARERGLDLFLVAALTRQESVFRPRAHSPVGARGLMQVMPATGRGLAAGAGISGWDPEMLFNPEINVHLGIRFLAAQMRTYNGNLPYVFSAYNAGPVRVTRWRRFPEARDPELFTERIPFEETRDYVKILTRNIALYRGLYGG</sequence>
<dbReference type="Gene3D" id="1.10.530.10">
    <property type="match status" value="1"/>
</dbReference>
<dbReference type="GO" id="GO:0000270">
    <property type="term" value="P:peptidoglycan metabolic process"/>
    <property type="evidence" value="ECO:0007669"/>
    <property type="project" value="InterPro"/>
</dbReference>
<dbReference type="GO" id="GO:0008933">
    <property type="term" value="F:peptidoglycan lytic transglycosylase activity"/>
    <property type="evidence" value="ECO:0007669"/>
    <property type="project" value="InterPro"/>
</dbReference>
<keyword evidence="2" id="KW-0732">Signal</keyword>
<dbReference type="InterPro" id="IPR011990">
    <property type="entry name" value="TPR-like_helical_dom_sf"/>
</dbReference>
<dbReference type="CDD" id="cd13401">
    <property type="entry name" value="Slt70-like"/>
    <property type="match status" value="1"/>
</dbReference>
<dbReference type="InterPro" id="IPR008258">
    <property type="entry name" value="Transglycosylase_SLT_dom_1"/>
</dbReference>
<dbReference type="GO" id="GO:0016020">
    <property type="term" value="C:membrane"/>
    <property type="evidence" value="ECO:0007669"/>
    <property type="project" value="InterPro"/>
</dbReference>
<proteinExistence type="inferred from homology"/>
<comment type="similarity">
    <text evidence="1">Belongs to the transglycosylase Slt family.</text>
</comment>
<dbReference type="Pfam" id="PF01464">
    <property type="entry name" value="SLT"/>
    <property type="match status" value="1"/>
</dbReference>
<evidence type="ECO:0000313" key="4">
    <source>
        <dbReference type="EMBL" id="CAA9366144.1"/>
    </source>
</evidence>
<feature type="non-terminal residue" evidence="4">
    <location>
        <position position="1"/>
    </location>
</feature>
<evidence type="ECO:0000256" key="2">
    <source>
        <dbReference type="ARBA" id="ARBA00022729"/>
    </source>
</evidence>
<dbReference type="PANTHER" id="PTHR37423:SF5">
    <property type="entry name" value="SOLUBLE LYTIC MUREIN TRANSGLYCOSYLASE"/>
    <property type="match status" value="1"/>
</dbReference>
<dbReference type="EMBL" id="CADCTW010000220">
    <property type="protein sequence ID" value="CAA9366144.1"/>
    <property type="molecule type" value="Genomic_DNA"/>
</dbReference>
<dbReference type="PANTHER" id="PTHR37423">
    <property type="entry name" value="SOLUBLE LYTIC MUREIN TRANSGLYCOSYLASE-RELATED"/>
    <property type="match status" value="1"/>
</dbReference>
<dbReference type="EC" id="3.2.1.-" evidence="4"/>
<dbReference type="GO" id="GO:0004553">
    <property type="term" value="F:hydrolase activity, hydrolyzing O-glycosyl compounds"/>
    <property type="evidence" value="ECO:0007669"/>
    <property type="project" value="InterPro"/>
</dbReference>
<protein>
    <submittedName>
        <fullName evidence="4">GH23</fullName>
        <ecNumber evidence="4">3.2.1.-</ecNumber>
    </submittedName>
</protein>